<comment type="caution">
    <text evidence="1">The sequence shown here is derived from an EMBL/GenBank/DDBJ whole genome shotgun (WGS) entry which is preliminary data.</text>
</comment>
<accession>A0A2H0BFN3</accession>
<dbReference type="EMBL" id="PCSU01000053">
    <property type="protein sequence ID" value="PIP56451.1"/>
    <property type="molecule type" value="Genomic_DNA"/>
</dbReference>
<organism evidence="1 2">
    <name type="scientific">candidate division WWE3 bacterium CG22_combo_CG10-13_8_21_14_all_39_12</name>
    <dbReference type="NCBI Taxonomy" id="1975094"/>
    <lineage>
        <taxon>Bacteria</taxon>
        <taxon>Katanobacteria</taxon>
    </lineage>
</organism>
<proteinExistence type="predicted"/>
<sequence length="150" mass="16452">MQDQVLRSKSLVVRVVLTLIALFVVLWAGVKFAEAAAEPVDQSAVSSVSGRVFMLENGKEVGIVGMNLTLTSEVNGTVTVYTDLEGYYVFNTDGFAVGTYTLTVERWEGFICDTPCSVEVNLGGEVSPGLVVDFKLIFLKKRVWMPAMFR</sequence>
<reference evidence="1 2" key="1">
    <citation type="submission" date="2017-09" db="EMBL/GenBank/DDBJ databases">
        <title>Depth-based differentiation of microbial function through sediment-hosted aquifers and enrichment of novel symbionts in the deep terrestrial subsurface.</title>
        <authorList>
            <person name="Probst A.J."/>
            <person name="Ladd B."/>
            <person name="Jarett J.K."/>
            <person name="Geller-Mcgrath D.E."/>
            <person name="Sieber C.M."/>
            <person name="Emerson J.B."/>
            <person name="Anantharaman K."/>
            <person name="Thomas B.C."/>
            <person name="Malmstrom R."/>
            <person name="Stieglmeier M."/>
            <person name="Klingl A."/>
            <person name="Woyke T."/>
            <person name="Ryan C.M."/>
            <person name="Banfield J.F."/>
        </authorList>
    </citation>
    <scope>NUCLEOTIDE SEQUENCE [LARGE SCALE GENOMIC DNA]</scope>
    <source>
        <strain evidence="1">CG22_combo_CG10-13_8_21_14_all_39_12</strain>
    </source>
</reference>
<dbReference type="SUPFAM" id="SSF49478">
    <property type="entry name" value="Cna protein B-type domain"/>
    <property type="match status" value="1"/>
</dbReference>
<name>A0A2H0BFN3_UNCKA</name>
<dbReference type="Proteomes" id="UP000228495">
    <property type="component" value="Unassembled WGS sequence"/>
</dbReference>
<evidence type="ECO:0000313" key="2">
    <source>
        <dbReference type="Proteomes" id="UP000228495"/>
    </source>
</evidence>
<protein>
    <recommendedName>
        <fullName evidence="3">Carboxypeptidase regulatory-like domain-containing protein</fullName>
    </recommendedName>
</protein>
<gene>
    <name evidence="1" type="ORF">COX05_03005</name>
</gene>
<evidence type="ECO:0000313" key="1">
    <source>
        <dbReference type="EMBL" id="PIP56451.1"/>
    </source>
</evidence>
<evidence type="ECO:0008006" key="3">
    <source>
        <dbReference type="Google" id="ProtNLM"/>
    </source>
</evidence>
<dbReference type="AlphaFoldDB" id="A0A2H0BFN3"/>